<sequence length="166" mass="18207">MATPLRDNVSRNKNLNLLGTSIFVGLRAAHVFLQYGLLKRGWASSFIEFLGGRSVERGLVVNAATTQLQPYYGAISLMALGSSLKQIFHLAVISEQEMPPVSAITIPVFNTVFNSLNTIFSLWAVTSQVPAWTSLADAYQSPWLLLSTGLYLVGIMTELVSELQRT</sequence>
<evidence type="ECO:0000313" key="2">
    <source>
        <dbReference type="Proteomes" id="UP001498476"/>
    </source>
</evidence>
<comment type="caution">
    <text evidence="1">The sequence shown here is derived from an EMBL/GenBank/DDBJ whole genome shotgun (WGS) entry which is preliminary data.</text>
</comment>
<protein>
    <submittedName>
        <fullName evidence="1">Uncharacterized protein</fullName>
    </submittedName>
</protein>
<name>A0ABR1GVU8_9HYPO</name>
<proteinExistence type="predicted"/>
<reference evidence="1 2" key="1">
    <citation type="journal article" date="2025" name="Microbiol. Resour. Announc.">
        <title>Draft genome sequences for Neonectria magnoliae and Neonectria punicea, canker pathogens of Liriodendron tulipifera and Acer saccharum in West Virginia.</title>
        <authorList>
            <person name="Petronek H.M."/>
            <person name="Kasson M.T."/>
            <person name="Metheny A.M."/>
            <person name="Stauder C.M."/>
            <person name="Lovett B."/>
            <person name="Lynch S.C."/>
            <person name="Garnas J.R."/>
            <person name="Kasson L.R."/>
            <person name="Stajich J.E."/>
        </authorList>
    </citation>
    <scope>NUCLEOTIDE SEQUENCE [LARGE SCALE GENOMIC DNA]</scope>
    <source>
        <strain evidence="1 2">NRRL 64653</strain>
    </source>
</reference>
<evidence type="ECO:0000313" key="1">
    <source>
        <dbReference type="EMBL" id="KAK7409238.1"/>
    </source>
</evidence>
<gene>
    <name evidence="1" type="ORF">QQX98_008614</name>
</gene>
<dbReference type="EMBL" id="JAZAVJ010000158">
    <property type="protein sequence ID" value="KAK7409238.1"/>
    <property type="molecule type" value="Genomic_DNA"/>
</dbReference>
<keyword evidence="2" id="KW-1185">Reference proteome</keyword>
<dbReference type="Proteomes" id="UP001498476">
    <property type="component" value="Unassembled WGS sequence"/>
</dbReference>
<organism evidence="1 2">
    <name type="scientific">Neonectria punicea</name>
    <dbReference type="NCBI Taxonomy" id="979145"/>
    <lineage>
        <taxon>Eukaryota</taxon>
        <taxon>Fungi</taxon>
        <taxon>Dikarya</taxon>
        <taxon>Ascomycota</taxon>
        <taxon>Pezizomycotina</taxon>
        <taxon>Sordariomycetes</taxon>
        <taxon>Hypocreomycetidae</taxon>
        <taxon>Hypocreales</taxon>
        <taxon>Nectriaceae</taxon>
        <taxon>Neonectria</taxon>
    </lineage>
</organism>
<accession>A0ABR1GVU8</accession>